<name>A0A853ARK9_9PSEU</name>
<keyword evidence="3" id="KW-0804">Transcription</keyword>
<evidence type="ECO:0000313" key="5">
    <source>
        <dbReference type="EMBL" id="NYI84120.1"/>
    </source>
</evidence>
<dbReference type="SUPFAM" id="SSF46689">
    <property type="entry name" value="Homeodomain-like"/>
    <property type="match status" value="2"/>
</dbReference>
<dbReference type="EMBL" id="JACCFJ010000001">
    <property type="protein sequence ID" value="NYI84120.1"/>
    <property type="molecule type" value="Genomic_DNA"/>
</dbReference>
<gene>
    <name evidence="5" type="ORF">HNR68_002750</name>
</gene>
<keyword evidence="2" id="KW-0238">DNA-binding</keyword>
<dbReference type="Gene3D" id="1.10.10.60">
    <property type="entry name" value="Homeodomain-like"/>
    <property type="match status" value="1"/>
</dbReference>
<evidence type="ECO:0000313" key="6">
    <source>
        <dbReference type="Proteomes" id="UP000587002"/>
    </source>
</evidence>
<dbReference type="InterPro" id="IPR052158">
    <property type="entry name" value="INH-QAR"/>
</dbReference>
<dbReference type="Pfam" id="PF01965">
    <property type="entry name" value="DJ-1_PfpI"/>
    <property type="match status" value="1"/>
</dbReference>
<dbReference type="InterPro" id="IPR018060">
    <property type="entry name" value="HTH_AraC"/>
</dbReference>
<dbReference type="InterPro" id="IPR002818">
    <property type="entry name" value="DJ-1/PfpI"/>
</dbReference>
<reference evidence="5 6" key="1">
    <citation type="submission" date="2020-07" db="EMBL/GenBank/DDBJ databases">
        <title>Sequencing the genomes of 1000 actinobacteria strains.</title>
        <authorList>
            <person name="Klenk H.-P."/>
        </authorList>
    </citation>
    <scope>NUCLEOTIDE SEQUENCE [LARGE SCALE GENOMIC DNA]</scope>
    <source>
        <strain evidence="5 6">DSM 44065</strain>
    </source>
</reference>
<feature type="domain" description="HTH araC/xylS-type" evidence="4">
    <location>
        <begin position="214"/>
        <end position="312"/>
    </location>
</feature>
<dbReference type="Gene3D" id="3.40.50.880">
    <property type="match status" value="1"/>
</dbReference>
<dbReference type="SMART" id="SM00342">
    <property type="entry name" value="HTH_ARAC"/>
    <property type="match status" value="1"/>
</dbReference>
<dbReference type="Pfam" id="PF12833">
    <property type="entry name" value="HTH_18"/>
    <property type="match status" value="1"/>
</dbReference>
<dbReference type="CDD" id="cd03137">
    <property type="entry name" value="GATase1_AraC_1"/>
    <property type="match status" value="1"/>
</dbReference>
<dbReference type="PROSITE" id="PS01124">
    <property type="entry name" value="HTH_ARAC_FAMILY_2"/>
    <property type="match status" value="1"/>
</dbReference>
<protein>
    <submittedName>
        <fullName evidence="5">Transcriptional regulator GlxA family with amidase domain</fullName>
    </submittedName>
</protein>
<organism evidence="5 6">
    <name type="scientific">Saccharopolyspora hordei</name>
    <dbReference type="NCBI Taxonomy" id="1838"/>
    <lineage>
        <taxon>Bacteria</taxon>
        <taxon>Bacillati</taxon>
        <taxon>Actinomycetota</taxon>
        <taxon>Actinomycetes</taxon>
        <taxon>Pseudonocardiales</taxon>
        <taxon>Pseudonocardiaceae</taxon>
        <taxon>Saccharopolyspora</taxon>
    </lineage>
</organism>
<comment type="caution">
    <text evidence="5">The sequence shown here is derived from an EMBL/GenBank/DDBJ whole genome shotgun (WGS) entry which is preliminary data.</text>
</comment>
<sequence>MLRSVAAVVLDDVAPFELGVLCEVFGLDRTADGVPPIDFRVCGQRPGEPVRTSVGMQVVPEHGLDELTRVDVVAVPAARVRDTYPPEVLDGLRAAAARGAVLLSVCTGAFALGAAGLLDGRRCTTHWYHAAEFRRRFPAAQLDPAVLYVDEGDVVTSAGTAAGIDACLHLVRRELGSTAATRIARRMVVPPQRDGGQRQFIDLPVPECTGESLEPVLAWVQQTLDADHDVASLAARAQMSPRTFARRFVAETGTTPNQWLVTQRVLHARRLLEDTALGIEQIARKCGFGSAALLRHHFRNLVGVTPRDYRRTFARTAGSTPR</sequence>
<evidence type="ECO:0000256" key="2">
    <source>
        <dbReference type="ARBA" id="ARBA00023125"/>
    </source>
</evidence>
<evidence type="ECO:0000256" key="3">
    <source>
        <dbReference type="ARBA" id="ARBA00023163"/>
    </source>
</evidence>
<accession>A0A853ARK9</accession>
<dbReference type="InterPro" id="IPR018062">
    <property type="entry name" value="HTH_AraC-typ_CS"/>
</dbReference>
<evidence type="ECO:0000256" key="1">
    <source>
        <dbReference type="ARBA" id="ARBA00023015"/>
    </source>
</evidence>
<dbReference type="SUPFAM" id="SSF52317">
    <property type="entry name" value="Class I glutamine amidotransferase-like"/>
    <property type="match status" value="1"/>
</dbReference>
<dbReference type="InterPro" id="IPR029062">
    <property type="entry name" value="Class_I_gatase-like"/>
</dbReference>
<dbReference type="GO" id="GO:0003700">
    <property type="term" value="F:DNA-binding transcription factor activity"/>
    <property type="evidence" value="ECO:0007669"/>
    <property type="project" value="InterPro"/>
</dbReference>
<dbReference type="AlphaFoldDB" id="A0A853ARK9"/>
<keyword evidence="6" id="KW-1185">Reference proteome</keyword>
<dbReference type="Proteomes" id="UP000587002">
    <property type="component" value="Unassembled WGS sequence"/>
</dbReference>
<dbReference type="PANTHER" id="PTHR43130">
    <property type="entry name" value="ARAC-FAMILY TRANSCRIPTIONAL REGULATOR"/>
    <property type="match status" value="1"/>
</dbReference>
<dbReference type="RefSeq" id="WP_179721062.1">
    <property type="nucleotide sequence ID" value="NZ_BAABFH010000001.1"/>
</dbReference>
<dbReference type="PROSITE" id="PS00041">
    <property type="entry name" value="HTH_ARAC_FAMILY_1"/>
    <property type="match status" value="1"/>
</dbReference>
<dbReference type="InterPro" id="IPR009057">
    <property type="entry name" value="Homeodomain-like_sf"/>
</dbReference>
<proteinExistence type="predicted"/>
<evidence type="ECO:0000259" key="4">
    <source>
        <dbReference type="PROSITE" id="PS01124"/>
    </source>
</evidence>
<keyword evidence="1" id="KW-0805">Transcription regulation</keyword>
<dbReference type="GO" id="GO:0043565">
    <property type="term" value="F:sequence-specific DNA binding"/>
    <property type="evidence" value="ECO:0007669"/>
    <property type="project" value="InterPro"/>
</dbReference>
<dbReference type="PANTHER" id="PTHR43130:SF3">
    <property type="entry name" value="HTH-TYPE TRANSCRIPTIONAL REGULATOR RV1931C"/>
    <property type="match status" value="1"/>
</dbReference>